<protein>
    <recommendedName>
        <fullName evidence="1">F-box domain-containing protein</fullName>
    </recommendedName>
</protein>
<dbReference type="AlphaFoldDB" id="A0A165LSW7"/>
<dbReference type="Pfam" id="PF12937">
    <property type="entry name" value="F-box-like"/>
    <property type="match status" value="1"/>
</dbReference>
<name>A0A165LSW7_EXIGL</name>
<dbReference type="Gene3D" id="3.80.10.10">
    <property type="entry name" value="Ribonuclease Inhibitor"/>
    <property type="match status" value="1"/>
</dbReference>
<dbReference type="SUPFAM" id="SSF52047">
    <property type="entry name" value="RNI-like"/>
    <property type="match status" value="1"/>
</dbReference>
<gene>
    <name evidence="2" type="ORF">EXIGLDRAFT_746642</name>
</gene>
<feature type="domain" description="F-box" evidence="1">
    <location>
        <begin position="58"/>
        <end position="105"/>
    </location>
</feature>
<sequence>MTDGDGDLESDTASFQELAYRLAVRAFDASDVPSDVVHTLHAVAQRGFAKAGQSHNSRQVVAQLPAELLGIVFSRLSLHDRLRVLSVCHRWRTIGLANCLLWNYLHTSMHPDLVNWQLQHSGSAPLHVDAYLLSSEGTAYANLIAAAMGRVKILDISATAEQLSCVLSTRAPCLQELHVQARGDDSDHHTLDLGPAGGVRWPVLRKLDLQFGLSTDVDLTHFLAMCPRLELLRCGFSEDSNGSGLSAPILSYLPHLRDLELIGHTRQLLVVLPALHAVHEVRIYVVDADDDNVPLLLPSLLTRHATNLPVKAFIADDEIRLQLERGKRTLVHHSLDDESWLFHQSTVFRSLTSLVLASEGLRNRQFPAAPALRTLFISNYTLSQWRDYGFTWTTPELRTICIGCDFHGLRDDFDVAPIDRAQLAIVLQDVFAFSTDRRLPILSLRNVLLSDDTDVEGQLLVEDLVEAVDVVRDLDWHPWAESISEQI</sequence>
<dbReference type="PROSITE" id="PS50181">
    <property type="entry name" value="FBOX"/>
    <property type="match status" value="1"/>
</dbReference>
<accession>A0A165LSW7</accession>
<dbReference type="InterPro" id="IPR001810">
    <property type="entry name" value="F-box_dom"/>
</dbReference>
<dbReference type="Proteomes" id="UP000077266">
    <property type="component" value="Unassembled WGS sequence"/>
</dbReference>
<dbReference type="EMBL" id="KV425920">
    <property type="protein sequence ID" value="KZV98280.1"/>
    <property type="molecule type" value="Genomic_DNA"/>
</dbReference>
<reference evidence="2 3" key="1">
    <citation type="journal article" date="2016" name="Mol. Biol. Evol.">
        <title>Comparative Genomics of Early-Diverging Mushroom-Forming Fungi Provides Insights into the Origins of Lignocellulose Decay Capabilities.</title>
        <authorList>
            <person name="Nagy L.G."/>
            <person name="Riley R."/>
            <person name="Tritt A."/>
            <person name="Adam C."/>
            <person name="Daum C."/>
            <person name="Floudas D."/>
            <person name="Sun H."/>
            <person name="Yadav J.S."/>
            <person name="Pangilinan J."/>
            <person name="Larsson K.H."/>
            <person name="Matsuura K."/>
            <person name="Barry K."/>
            <person name="Labutti K."/>
            <person name="Kuo R."/>
            <person name="Ohm R.A."/>
            <person name="Bhattacharya S.S."/>
            <person name="Shirouzu T."/>
            <person name="Yoshinaga Y."/>
            <person name="Martin F.M."/>
            <person name="Grigoriev I.V."/>
            <person name="Hibbett D.S."/>
        </authorList>
    </citation>
    <scope>NUCLEOTIDE SEQUENCE [LARGE SCALE GENOMIC DNA]</scope>
    <source>
        <strain evidence="2 3">HHB12029</strain>
    </source>
</reference>
<organism evidence="2 3">
    <name type="scientific">Exidia glandulosa HHB12029</name>
    <dbReference type="NCBI Taxonomy" id="1314781"/>
    <lineage>
        <taxon>Eukaryota</taxon>
        <taxon>Fungi</taxon>
        <taxon>Dikarya</taxon>
        <taxon>Basidiomycota</taxon>
        <taxon>Agaricomycotina</taxon>
        <taxon>Agaricomycetes</taxon>
        <taxon>Auriculariales</taxon>
        <taxon>Exidiaceae</taxon>
        <taxon>Exidia</taxon>
    </lineage>
</organism>
<dbReference type="OrthoDB" id="3264373at2759"/>
<dbReference type="SUPFAM" id="SSF81383">
    <property type="entry name" value="F-box domain"/>
    <property type="match status" value="1"/>
</dbReference>
<keyword evidence="3" id="KW-1185">Reference proteome</keyword>
<evidence type="ECO:0000313" key="2">
    <source>
        <dbReference type="EMBL" id="KZV98280.1"/>
    </source>
</evidence>
<evidence type="ECO:0000259" key="1">
    <source>
        <dbReference type="PROSITE" id="PS50181"/>
    </source>
</evidence>
<dbReference type="InterPro" id="IPR032675">
    <property type="entry name" value="LRR_dom_sf"/>
</dbReference>
<dbReference type="InterPro" id="IPR036047">
    <property type="entry name" value="F-box-like_dom_sf"/>
</dbReference>
<dbReference type="SMART" id="SM00256">
    <property type="entry name" value="FBOX"/>
    <property type="match status" value="1"/>
</dbReference>
<proteinExistence type="predicted"/>
<dbReference type="InParanoid" id="A0A165LSW7"/>
<evidence type="ECO:0000313" key="3">
    <source>
        <dbReference type="Proteomes" id="UP000077266"/>
    </source>
</evidence>